<evidence type="ECO:0000256" key="5">
    <source>
        <dbReference type="ARBA" id="ARBA00023136"/>
    </source>
</evidence>
<accession>A0A014L787</accession>
<dbReference type="STRING" id="1188239.MOVI_2390"/>
<protein>
    <submittedName>
        <fullName evidence="7">Uncharacterized protein</fullName>
    </submittedName>
</protein>
<comment type="caution">
    <text evidence="7">The sequence shown here is derived from an EMBL/GenBank/DDBJ whole genome shotgun (WGS) entry which is preliminary data.</text>
</comment>
<evidence type="ECO:0000256" key="1">
    <source>
        <dbReference type="ARBA" id="ARBA00004651"/>
    </source>
</evidence>
<dbReference type="AlphaFoldDB" id="A0A014L787"/>
<dbReference type="InterPro" id="IPR036640">
    <property type="entry name" value="ABC1_TM_sf"/>
</dbReference>
<keyword evidence="3 6" id="KW-0812">Transmembrane</keyword>
<dbReference type="SUPFAM" id="SSF90123">
    <property type="entry name" value="ABC transporter transmembrane region"/>
    <property type="match status" value="1"/>
</dbReference>
<evidence type="ECO:0000313" key="8">
    <source>
        <dbReference type="Proteomes" id="UP000020977"/>
    </source>
</evidence>
<dbReference type="GO" id="GO:0005886">
    <property type="term" value="C:plasma membrane"/>
    <property type="evidence" value="ECO:0007669"/>
    <property type="project" value="UniProtKB-SubCell"/>
</dbReference>
<dbReference type="GO" id="GO:0005524">
    <property type="term" value="F:ATP binding"/>
    <property type="evidence" value="ECO:0007669"/>
    <property type="project" value="InterPro"/>
</dbReference>
<sequence length="103" mass="11921">MDFESYKRTAEPKIKQIKKVSKIFLALFFTFLLVFIGLLTYYILQVNGDEGFRTEFVEATWLAIALLSAVIAIVFLVSFFIGIYKIKAMKKVEKNIESQLKEL</sequence>
<reference evidence="7 8" key="1">
    <citation type="submission" date="2014-03" db="EMBL/GenBank/DDBJ databases">
        <title>Genome sequence of Mycoplasma ovipneumoniae strain 14811.</title>
        <authorList>
            <person name="Sirand-Pugnet P."/>
            <person name="Breton M."/>
            <person name="Dordet-Frisoni E."/>
            <person name="Baranowski E."/>
            <person name="Barre A."/>
            <person name="Couture C."/>
            <person name="Dupuy V."/>
            <person name="Gaurivaud P."/>
            <person name="Jacob D."/>
            <person name="Lemaitre C."/>
            <person name="Manso-Silvan L."/>
            <person name="Nikolski M."/>
            <person name="Nouvel L.-X."/>
            <person name="Poumarat F."/>
            <person name="Tardy F."/>
            <person name="Thebault P."/>
            <person name="Theil S."/>
            <person name="Citti C."/>
            <person name="Thiaucourt F."/>
            <person name="Blanchard A."/>
        </authorList>
    </citation>
    <scope>NUCLEOTIDE SEQUENCE [LARGE SCALE GENOMIC DNA]</scope>
    <source>
        <strain evidence="7 8">14811</strain>
    </source>
</reference>
<comment type="similarity">
    <text evidence="2">Belongs to the ABC transporter superfamily.</text>
</comment>
<organism evidence="7 8">
    <name type="scientific">Mesomycoplasma ovipneumoniae 14811</name>
    <dbReference type="NCBI Taxonomy" id="1188239"/>
    <lineage>
        <taxon>Bacteria</taxon>
        <taxon>Bacillati</taxon>
        <taxon>Mycoplasmatota</taxon>
        <taxon>Mycoplasmoidales</taxon>
        <taxon>Metamycoplasmataceae</taxon>
        <taxon>Mesomycoplasma</taxon>
    </lineage>
</organism>
<evidence type="ECO:0000256" key="4">
    <source>
        <dbReference type="ARBA" id="ARBA00022989"/>
    </source>
</evidence>
<feature type="transmembrane region" description="Helical" evidence="6">
    <location>
        <begin position="23"/>
        <end position="44"/>
    </location>
</feature>
<evidence type="ECO:0000313" key="7">
    <source>
        <dbReference type="EMBL" id="EXU61289.1"/>
    </source>
</evidence>
<proteinExistence type="inferred from homology"/>
<dbReference type="RefSeq" id="WP_044284085.1">
    <property type="nucleotide sequence ID" value="NZ_JFAD01000013.1"/>
</dbReference>
<keyword evidence="5 6" id="KW-0472">Membrane</keyword>
<evidence type="ECO:0000256" key="3">
    <source>
        <dbReference type="ARBA" id="ARBA00022692"/>
    </source>
</evidence>
<keyword evidence="4 6" id="KW-1133">Transmembrane helix</keyword>
<name>A0A014L787_9BACT</name>
<gene>
    <name evidence="7" type="ORF">MOVI_2390</name>
</gene>
<feature type="transmembrane region" description="Helical" evidence="6">
    <location>
        <begin position="59"/>
        <end position="84"/>
    </location>
</feature>
<evidence type="ECO:0000256" key="6">
    <source>
        <dbReference type="SAM" id="Phobius"/>
    </source>
</evidence>
<dbReference type="Proteomes" id="UP000020977">
    <property type="component" value="Unassembled WGS sequence"/>
</dbReference>
<dbReference type="EMBL" id="JFAD01000013">
    <property type="protein sequence ID" value="EXU61289.1"/>
    <property type="molecule type" value="Genomic_DNA"/>
</dbReference>
<dbReference type="GeneID" id="89472057"/>
<comment type="subcellular location">
    <subcellularLocation>
        <location evidence="1">Cell membrane</location>
        <topology evidence="1">Multi-pass membrane protein</topology>
    </subcellularLocation>
</comment>
<dbReference type="eggNOG" id="ENOG5030N1P">
    <property type="taxonomic scope" value="Bacteria"/>
</dbReference>
<dbReference type="PATRIC" id="fig|1188239.3.peg.584"/>
<evidence type="ECO:0000256" key="2">
    <source>
        <dbReference type="ARBA" id="ARBA00005417"/>
    </source>
</evidence>